<feature type="chain" id="PRO_5018060751" evidence="12">
    <location>
        <begin position="27"/>
        <end position="980"/>
    </location>
</feature>
<dbReference type="PANTHER" id="PTHR47234">
    <property type="match status" value="1"/>
</dbReference>
<feature type="signal peptide" evidence="12">
    <location>
        <begin position="1"/>
        <end position="26"/>
    </location>
</feature>
<dbReference type="InterPro" id="IPR039426">
    <property type="entry name" value="TonB-dep_rcpt-like"/>
</dbReference>
<evidence type="ECO:0000313" key="15">
    <source>
        <dbReference type="Proteomes" id="UP000275394"/>
    </source>
</evidence>
<evidence type="ECO:0000259" key="13">
    <source>
        <dbReference type="SMART" id="SM00965"/>
    </source>
</evidence>
<dbReference type="Proteomes" id="UP000275394">
    <property type="component" value="Unassembled WGS sequence"/>
</dbReference>
<evidence type="ECO:0000313" key="14">
    <source>
        <dbReference type="EMBL" id="ROS01477.1"/>
    </source>
</evidence>
<keyword evidence="9 10" id="KW-0998">Cell outer membrane</keyword>
<comment type="similarity">
    <text evidence="10 11">Belongs to the TonB-dependent receptor family.</text>
</comment>
<dbReference type="Gene3D" id="2.40.170.20">
    <property type="entry name" value="TonB-dependent receptor, beta-barrel domain"/>
    <property type="match status" value="1"/>
</dbReference>
<accession>A0A3N2DNV8</accession>
<evidence type="ECO:0000256" key="9">
    <source>
        <dbReference type="ARBA" id="ARBA00023237"/>
    </source>
</evidence>
<evidence type="ECO:0000256" key="1">
    <source>
        <dbReference type="ARBA" id="ARBA00004571"/>
    </source>
</evidence>
<feature type="domain" description="Secretin/TonB short N-terminal" evidence="13">
    <location>
        <begin position="54"/>
        <end position="105"/>
    </location>
</feature>
<dbReference type="Pfam" id="PF07715">
    <property type="entry name" value="Plug"/>
    <property type="match status" value="1"/>
</dbReference>
<comment type="caution">
    <text evidence="14">The sequence shown here is derived from an EMBL/GenBank/DDBJ whole genome shotgun (WGS) entry which is preliminary data.</text>
</comment>
<proteinExistence type="inferred from homology"/>
<reference evidence="14 15" key="1">
    <citation type="submission" date="2018-11" db="EMBL/GenBank/DDBJ databases">
        <title>Genomic Encyclopedia of Type Strains, Phase IV (KMG-IV): sequencing the most valuable type-strain genomes for metagenomic binning, comparative biology and taxonomic classification.</title>
        <authorList>
            <person name="Goeker M."/>
        </authorList>
    </citation>
    <scope>NUCLEOTIDE SEQUENCE [LARGE SCALE GENOMIC DNA]</scope>
    <source>
        <strain evidence="14 15">DSM 100316</strain>
    </source>
</reference>
<dbReference type="Pfam" id="PF00593">
    <property type="entry name" value="TonB_dep_Rec_b-barrel"/>
    <property type="match status" value="1"/>
</dbReference>
<keyword evidence="12" id="KW-0732">Signal</keyword>
<evidence type="ECO:0000256" key="6">
    <source>
        <dbReference type="ARBA" id="ARBA00023004"/>
    </source>
</evidence>
<evidence type="ECO:0000256" key="10">
    <source>
        <dbReference type="PROSITE-ProRule" id="PRU01360"/>
    </source>
</evidence>
<keyword evidence="14" id="KW-0675">Receptor</keyword>
<keyword evidence="8 10" id="KW-0472">Membrane</keyword>
<dbReference type="InterPro" id="IPR000531">
    <property type="entry name" value="Beta-barrel_TonB"/>
</dbReference>
<gene>
    <name evidence="14" type="ORF">EDC56_1919</name>
</gene>
<evidence type="ECO:0000256" key="4">
    <source>
        <dbReference type="ARBA" id="ARBA00022496"/>
    </source>
</evidence>
<dbReference type="CDD" id="cd01347">
    <property type="entry name" value="ligand_gated_channel"/>
    <property type="match status" value="1"/>
</dbReference>
<keyword evidence="4" id="KW-0410">Iron transport</keyword>
<protein>
    <submittedName>
        <fullName evidence="14">Outer membrane receptor protein involved in Fe transport</fullName>
    </submittedName>
</protein>
<keyword evidence="4" id="KW-0406">Ion transport</keyword>
<dbReference type="GO" id="GO:0009279">
    <property type="term" value="C:cell outer membrane"/>
    <property type="evidence" value="ECO:0007669"/>
    <property type="project" value="UniProtKB-SubCell"/>
</dbReference>
<dbReference type="SMART" id="SM00965">
    <property type="entry name" value="STN"/>
    <property type="match status" value="1"/>
</dbReference>
<evidence type="ECO:0000256" key="11">
    <source>
        <dbReference type="RuleBase" id="RU003357"/>
    </source>
</evidence>
<evidence type="ECO:0000256" key="2">
    <source>
        <dbReference type="ARBA" id="ARBA00022448"/>
    </source>
</evidence>
<keyword evidence="5 10" id="KW-0812">Transmembrane</keyword>
<evidence type="ECO:0000256" key="8">
    <source>
        <dbReference type="ARBA" id="ARBA00023136"/>
    </source>
</evidence>
<dbReference type="InterPro" id="IPR036942">
    <property type="entry name" value="Beta-barrel_TonB_sf"/>
</dbReference>
<keyword evidence="6" id="KW-0408">Iron</keyword>
<sequence>MHCIKFLPWVFASNLLLTLDSSTCHAETVKKIAFKLSPLPLNQALIELGKQAGLPIIFAPEMVVDKFSPELTGTISLADALTTLLTNSELAYEVVESRFIVITEAANKAEEVVDNRRNAPQPLENIYVYGNYVTGSRIRRSDFEGYNPVDILDRSELNLIGTPTVSAQLRSLPAVTGKPSSSAVTNGGDASANVTLRGLPANNTLVLVNGRRVANNGLDGDSVNLNTIPNAAIERIEVLKDGASAIYGADAIAGVVNIVLREQFDGLEISTYGGQTGQNDLQTLNTELLWGKNFDRGSIVFSASLFDQQGIMSSDRDYAANSDGRSWGGSDQRSAATPAARIKLSDGRVVTANNVGNANNLAGYRLAETEDLYNYSEQTSAYRPRQQQSLYSHMQLDLSDQLTAFIELGYDSTESENQLAPTPIFTKFETQRTVVAADNPYNIFGEELDDVRRRMTELGPRQQYDREISKRFSTGLRGQNGSWLWDAGYSWSRSDAEQQFHNLVDGERLRRGLGSAAQCTGDCIPVNLLGPAGSLSRAESDYLRTTARSEGSSKIDSLTVNLSGPWFKLPAGTVDVAAGAELRNEAIDKTADPLSSRGGVIGGNNFVGAKGQRTIQEFYVEANLPILRHQLGLQSLELQTAARHSYYSDFGATTTPKLGLKARINPSWLLRSTYSKGFRAPSLKQMHQIDSQDYVSFTDPCAEAANVGRLPGCQQQADGSRKQFLALFGGNPQLKPETSTSYTFGVVYTPTYLSGLQAAVDLYHIKQRDVVDANAMYIAYSNAETGAFNELVQRDENGDIKQIIARYNNAGSRDVSGLDISTRYRWPETSLGNFAINLDASHIHRFERQLFANSQSRNIAGSFVDDATNGLGALPKWKGRIGASWQHLAWQANYTLNYVGHMTELHPDGETEREIEAWTTHNLQLSYTLPVLAGLKLLAGVDNLFDEKPPLIASALNDNIDARTHNLKGRYFYLSATQRF</sequence>
<evidence type="ECO:0000256" key="7">
    <source>
        <dbReference type="ARBA" id="ARBA00023077"/>
    </source>
</evidence>
<dbReference type="AlphaFoldDB" id="A0A3N2DNV8"/>
<dbReference type="InterPro" id="IPR011662">
    <property type="entry name" value="Secretin/TonB_short_N"/>
</dbReference>
<dbReference type="PANTHER" id="PTHR47234:SF2">
    <property type="entry name" value="TONB-DEPENDENT RECEPTOR"/>
    <property type="match status" value="1"/>
</dbReference>
<keyword evidence="7 11" id="KW-0798">TonB box</keyword>
<dbReference type="InterPro" id="IPR037066">
    <property type="entry name" value="Plug_dom_sf"/>
</dbReference>
<dbReference type="InterPro" id="IPR012910">
    <property type="entry name" value="Plug_dom"/>
</dbReference>
<dbReference type="Gene3D" id="3.55.50.30">
    <property type="match status" value="1"/>
</dbReference>
<keyword evidence="2 10" id="KW-0813">Transport</keyword>
<dbReference type="PROSITE" id="PS52016">
    <property type="entry name" value="TONB_DEPENDENT_REC_3"/>
    <property type="match status" value="1"/>
</dbReference>
<evidence type="ECO:0000256" key="5">
    <source>
        <dbReference type="ARBA" id="ARBA00022692"/>
    </source>
</evidence>
<evidence type="ECO:0000256" key="3">
    <source>
        <dbReference type="ARBA" id="ARBA00022452"/>
    </source>
</evidence>
<organism evidence="14 15">
    <name type="scientific">Sinobacterium caligoides</name>
    <dbReference type="NCBI Taxonomy" id="933926"/>
    <lineage>
        <taxon>Bacteria</taxon>
        <taxon>Pseudomonadati</taxon>
        <taxon>Pseudomonadota</taxon>
        <taxon>Gammaproteobacteria</taxon>
        <taxon>Cellvibrionales</taxon>
        <taxon>Spongiibacteraceae</taxon>
        <taxon>Sinobacterium</taxon>
    </lineage>
</organism>
<dbReference type="GO" id="GO:0006826">
    <property type="term" value="P:iron ion transport"/>
    <property type="evidence" value="ECO:0007669"/>
    <property type="project" value="UniProtKB-KW"/>
</dbReference>
<keyword evidence="15" id="KW-1185">Reference proteome</keyword>
<evidence type="ECO:0000256" key="12">
    <source>
        <dbReference type="SAM" id="SignalP"/>
    </source>
</evidence>
<dbReference type="EMBL" id="RKHR01000004">
    <property type="protein sequence ID" value="ROS01477.1"/>
    <property type="molecule type" value="Genomic_DNA"/>
</dbReference>
<dbReference type="SUPFAM" id="SSF56935">
    <property type="entry name" value="Porins"/>
    <property type="match status" value="1"/>
</dbReference>
<comment type="subcellular location">
    <subcellularLocation>
        <location evidence="1 10">Cell outer membrane</location>
        <topology evidence="1 10">Multi-pass membrane protein</topology>
    </subcellularLocation>
</comment>
<name>A0A3N2DNV8_9GAMM</name>
<dbReference type="Gene3D" id="2.170.130.10">
    <property type="entry name" value="TonB-dependent receptor, plug domain"/>
    <property type="match status" value="1"/>
</dbReference>
<keyword evidence="3 10" id="KW-1134">Transmembrane beta strand</keyword>